<evidence type="ECO:0000256" key="6">
    <source>
        <dbReference type="ARBA" id="ARBA00022777"/>
    </source>
</evidence>
<dbReference type="InterPro" id="IPR003661">
    <property type="entry name" value="HisK_dim/P_dom"/>
</dbReference>
<evidence type="ECO:0000313" key="12">
    <source>
        <dbReference type="EMBL" id="TCS88673.1"/>
    </source>
</evidence>
<dbReference type="Pfam" id="PF00512">
    <property type="entry name" value="HisKA"/>
    <property type="match status" value="1"/>
</dbReference>
<evidence type="ECO:0000256" key="3">
    <source>
        <dbReference type="ARBA" id="ARBA00012438"/>
    </source>
</evidence>
<comment type="subcellular location">
    <subcellularLocation>
        <location evidence="2">Membrane</location>
    </subcellularLocation>
</comment>
<dbReference type="PROSITE" id="PS50109">
    <property type="entry name" value="HIS_KIN"/>
    <property type="match status" value="1"/>
</dbReference>
<dbReference type="Pfam" id="PF02518">
    <property type="entry name" value="HATPase_c"/>
    <property type="match status" value="1"/>
</dbReference>
<sequence>MEKKIYFNLAMVATITAILTSGIIAFLFYDIYSTETKGYIDFSSRILSILPVTVGVLVFILISLYIVAHILTNNIIKPISAATQNIENILSGKEIEYVEIYDELKPFLQTIQIQKTEIENYISQLKEAEKARRNFTANVSHELKTPLTSINGFAEILATGTVSKEDTIKFATIIHKEGTRLLSLIDSIIHLSHIEDEMENTTMELICMSDIVNDVIYPLKIRAENKNLTLNLTVEDISIKANKRMIKDLLYNLVDNAIKYNKPNGKIDIFIGEIDNSCVIQVKDTGIGIPEEEQDKIFERFYMVDKSRSKKVGGSGLGLSIVKHIVKYHKGQIFLNSKLNEGTEIKVILPI</sequence>
<evidence type="ECO:0000256" key="9">
    <source>
        <dbReference type="SAM" id="Coils"/>
    </source>
</evidence>
<dbReference type="EMBL" id="SMAE01000007">
    <property type="protein sequence ID" value="TCS88673.1"/>
    <property type="molecule type" value="Genomic_DNA"/>
</dbReference>
<feature type="transmembrane region" description="Helical" evidence="10">
    <location>
        <begin position="7"/>
        <end position="29"/>
    </location>
</feature>
<dbReference type="SUPFAM" id="SSF55874">
    <property type="entry name" value="ATPase domain of HSP90 chaperone/DNA topoisomerase II/histidine kinase"/>
    <property type="match status" value="1"/>
</dbReference>
<name>A0A4V2UU17_9FIRM</name>
<dbReference type="GO" id="GO:0004721">
    <property type="term" value="F:phosphoprotein phosphatase activity"/>
    <property type="evidence" value="ECO:0007669"/>
    <property type="project" value="TreeGrafter"/>
</dbReference>
<dbReference type="Gene3D" id="1.10.287.130">
    <property type="match status" value="1"/>
</dbReference>
<keyword evidence="13" id="KW-1185">Reference proteome</keyword>
<dbReference type="InterPro" id="IPR005467">
    <property type="entry name" value="His_kinase_dom"/>
</dbReference>
<keyword evidence="7" id="KW-0902">Two-component regulatory system</keyword>
<dbReference type="Proteomes" id="UP000294567">
    <property type="component" value="Unassembled WGS sequence"/>
</dbReference>
<dbReference type="GO" id="GO:0000155">
    <property type="term" value="F:phosphorelay sensor kinase activity"/>
    <property type="evidence" value="ECO:0007669"/>
    <property type="project" value="InterPro"/>
</dbReference>
<gene>
    <name evidence="12" type="ORF">EDD65_10723</name>
</gene>
<keyword evidence="10" id="KW-1133">Transmembrane helix</keyword>
<dbReference type="CDD" id="cd00082">
    <property type="entry name" value="HisKA"/>
    <property type="match status" value="1"/>
</dbReference>
<keyword evidence="4" id="KW-0597">Phosphoprotein</keyword>
<dbReference type="GO" id="GO:0016036">
    <property type="term" value="P:cellular response to phosphate starvation"/>
    <property type="evidence" value="ECO:0007669"/>
    <property type="project" value="TreeGrafter"/>
</dbReference>
<dbReference type="PANTHER" id="PTHR45453:SF1">
    <property type="entry name" value="PHOSPHATE REGULON SENSOR PROTEIN PHOR"/>
    <property type="match status" value="1"/>
</dbReference>
<evidence type="ECO:0000313" key="13">
    <source>
        <dbReference type="Proteomes" id="UP000294567"/>
    </source>
</evidence>
<evidence type="ECO:0000259" key="11">
    <source>
        <dbReference type="PROSITE" id="PS50109"/>
    </source>
</evidence>
<dbReference type="RefSeq" id="WP_132027671.1">
    <property type="nucleotide sequence ID" value="NZ_CP068564.1"/>
</dbReference>
<dbReference type="Gene3D" id="3.30.565.10">
    <property type="entry name" value="Histidine kinase-like ATPase, C-terminal domain"/>
    <property type="match status" value="1"/>
</dbReference>
<evidence type="ECO:0000256" key="1">
    <source>
        <dbReference type="ARBA" id="ARBA00000085"/>
    </source>
</evidence>
<dbReference type="CDD" id="cd00075">
    <property type="entry name" value="HATPase"/>
    <property type="match status" value="1"/>
</dbReference>
<keyword evidence="10" id="KW-0812">Transmembrane</keyword>
<keyword evidence="8 10" id="KW-0472">Membrane</keyword>
<dbReference type="FunFam" id="3.30.565.10:FF:000006">
    <property type="entry name" value="Sensor histidine kinase WalK"/>
    <property type="match status" value="1"/>
</dbReference>
<dbReference type="PRINTS" id="PR00344">
    <property type="entry name" value="BCTRLSENSOR"/>
</dbReference>
<dbReference type="EC" id="2.7.13.3" evidence="3"/>
<dbReference type="AlphaFoldDB" id="A0A4V2UU17"/>
<keyword evidence="5" id="KW-0808">Transferase</keyword>
<dbReference type="InterPro" id="IPR003594">
    <property type="entry name" value="HATPase_dom"/>
</dbReference>
<organism evidence="12 13">
    <name type="scientific">Keratinibaculum paraultunense</name>
    <dbReference type="NCBI Taxonomy" id="1278232"/>
    <lineage>
        <taxon>Bacteria</taxon>
        <taxon>Bacillati</taxon>
        <taxon>Bacillota</taxon>
        <taxon>Tissierellia</taxon>
        <taxon>Tissierellales</taxon>
        <taxon>Tepidimicrobiaceae</taxon>
        <taxon>Keratinibaculum</taxon>
    </lineage>
</organism>
<evidence type="ECO:0000256" key="2">
    <source>
        <dbReference type="ARBA" id="ARBA00004370"/>
    </source>
</evidence>
<dbReference type="OrthoDB" id="9813151at2"/>
<dbReference type="InterPro" id="IPR036097">
    <property type="entry name" value="HisK_dim/P_sf"/>
</dbReference>
<accession>A0A4V2UU17</accession>
<dbReference type="GO" id="GO:0005886">
    <property type="term" value="C:plasma membrane"/>
    <property type="evidence" value="ECO:0007669"/>
    <property type="project" value="TreeGrafter"/>
</dbReference>
<feature type="coiled-coil region" evidence="9">
    <location>
        <begin position="111"/>
        <end position="138"/>
    </location>
</feature>
<proteinExistence type="predicted"/>
<evidence type="ECO:0000256" key="7">
    <source>
        <dbReference type="ARBA" id="ARBA00023012"/>
    </source>
</evidence>
<dbReference type="SMART" id="SM00388">
    <property type="entry name" value="HisKA"/>
    <property type="match status" value="1"/>
</dbReference>
<keyword evidence="6 12" id="KW-0418">Kinase</keyword>
<reference evidence="12 13" key="1">
    <citation type="submission" date="2019-03" db="EMBL/GenBank/DDBJ databases">
        <title>Genomic Encyclopedia of Type Strains, Phase IV (KMG-IV): sequencing the most valuable type-strain genomes for metagenomic binning, comparative biology and taxonomic classification.</title>
        <authorList>
            <person name="Goeker M."/>
        </authorList>
    </citation>
    <scope>NUCLEOTIDE SEQUENCE [LARGE SCALE GENOMIC DNA]</scope>
    <source>
        <strain evidence="12 13">DSM 26752</strain>
    </source>
</reference>
<evidence type="ECO:0000256" key="4">
    <source>
        <dbReference type="ARBA" id="ARBA00022553"/>
    </source>
</evidence>
<dbReference type="PANTHER" id="PTHR45453">
    <property type="entry name" value="PHOSPHATE REGULON SENSOR PROTEIN PHOR"/>
    <property type="match status" value="1"/>
</dbReference>
<dbReference type="FunFam" id="1.10.287.130:FF:000001">
    <property type="entry name" value="Two-component sensor histidine kinase"/>
    <property type="match status" value="1"/>
</dbReference>
<evidence type="ECO:0000256" key="10">
    <source>
        <dbReference type="SAM" id="Phobius"/>
    </source>
</evidence>
<comment type="catalytic activity">
    <reaction evidence="1">
        <text>ATP + protein L-histidine = ADP + protein N-phospho-L-histidine.</text>
        <dbReference type="EC" id="2.7.13.3"/>
    </reaction>
</comment>
<dbReference type="InterPro" id="IPR036890">
    <property type="entry name" value="HATPase_C_sf"/>
</dbReference>
<dbReference type="InterPro" id="IPR050351">
    <property type="entry name" value="BphY/WalK/GraS-like"/>
</dbReference>
<keyword evidence="9" id="KW-0175">Coiled coil</keyword>
<dbReference type="SMART" id="SM00387">
    <property type="entry name" value="HATPase_c"/>
    <property type="match status" value="1"/>
</dbReference>
<feature type="transmembrane region" description="Helical" evidence="10">
    <location>
        <begin position="49"/>
        <end position="71"/>
    </location>
</feature>
<dbReference type="SUPFAM" id="SSF47384">
    <property type="entry name" value="Homodimeric domain of signal transducing histidine kinase"/>
    <property type="match status" value="1"/>
</dbReference>
<protein>
    <recommendedName>
        <fullName evidence="3">histidine kinase</fullName>
        <ecNumber evidence="3">2.7.13.3</ecNumber>
    </recommendedName>
</protein>
<evidence type="ECO:0000256" key="5">
    <source>
        <dbReference type="ARBA" id="ARBA00022679"/>
    </source>
</evidence>
<comment type="caution">
    <text evidence="12">The sequence shown here is derived from an EMBL/GenBank/DDBJ whole genome shotgun (WGS) entry which is preliminary data.</text>
</comment>
<evidence type="ECO:0000256" key="8">
    <source>
        <dbReference type="ARBA" id="ARBA00023136"/>
    </source>
</evidence>
<dbReference type="InterPro" id="IPR004358">
    <property type="entry name" value="Sig_transdc_His_kin-like_C"/>
</dbReference>
<feature type="domain" description="Histidine kinase" evidence="11">
    <location>
        <begin position="138"/>
        <end position="351"/>
    </location>
</feature>